<keyword evidence="6 14" id="KW-0808">Transferase</keyword>
<evidence type="ECO:0000256" key="10">
    <source>
        <dbReference type="ARBA" id="ARBA00023012"/>
    </source>
</evidence>
<keyword evidence="4" id="KW-1003">Cell membrane</keyword>
<evidence type="ECO:0000313" key="14">
    <source>
        <dbReference type="EMBL" id="NIK89019.1"/>
    </source>
</evidence>
<dbReference type="InterPro" id="IPR050351">
    <property type="entry name" value="BphY/WalK/GraS-like"/>
</dbReference>
<dbReference type="InterPro" id="IPR003594">
    <property type="entry name" value="HATPase_dom"/>
</dbReference>
<dbReference type="Pfam" id="PF00512">
    <property type="entry name" value="HisKA"/>
    <property type="match status" value="1"/>
</dbReference>
<dbReference type="Gene3D" id="3.30.565.10">
    <property type="entry name" value="Histidine kinase-like ATPase, C-terminal domain"/>
    <property type="match status" value="1"/>
</dbReference>
<keyword evidence="12" id="KW-1133">Transmembrane helix</keyword>
<evidence type="ECO:0000259" key="13">
    <source>
        <dbReference type="PROSITE" id="PS50109"/>
    </source>
</evidence>
<dbReference type="Gene3D" id="1.10.287.130">
    <property type="match status" value="1"/>
</dbReference>
<protein>
    <recommendedName>
        <fullName evidence="3">histidine kinase</fullName>
        <ecNumber evidence="3">2.7.13.3</ecNumber>
    </recommendedName>
</protein>
<evidence type="ECO:0000256" key="4">
    <source>
        <dbReference type="ARBA" id="ARBA00022475"/>
    </source>
</evidence>
<dbReference type="EC" id="2.7.13.3" evidence="3"/>
<dbReference type="GO" id="GO:0016036">
    <property type="term" value="P:cellular response to phosphate starvation"/>
    <property type="evidence" value="ECO:0007669"/>
    <property type="project" value="TreeGrafter"/>
</dbReference>
<gene>
    <name evidence="14" type="ORF">FHS83_002337</name>
</gene>
<dbReference type="Proteomes" id="UP000570514">
    <property type="component" value="Unassembled WGS sequence"/>
</dbReference>
<evidence type="ECO:0000313" key="15">
    <source>
        <dbReference type="Proteomes" id="UP000570514"/>
    </source>
</evidence>
<keyword evidence="8 14" id="KW-0418">Kinase</keyword>
<dbReference type="PROSITE" id="PS50109">
    <property type="entry name" value="HIS_KIN"/>
    <property type="match status" value="1"/>
</dbReference>
<dbReference type="InterPro" id="IPR036890">
    <property type="entry name" value="HATPase_C_sf"/>
</dbReference>
<dbReference type="GO" id="GO:0004721">
    <property type="term" value="F:phosphoprotein phosphatase activity"/>
    <property type="evidence" value="ECO:0007669"/>
    <property type="project" value="TreeGrafter"/>
</dbReference>
<evidence type="ECO:0000256" key="1">
    <source>
        <dbReference type="ARBA" id="ARBA00000085"/>
    </source>
</evidence>
<dbReference type="SMART" id="SM00388">
    <property type="entry name" value="HisKA"/>
    <property type="match status" value="1"/>
</dbReference>
<dbReference type="PRINTS" id="PR00344">
    <property type="entry name" value="BCTRLSENSOR"/>
</dbReference>
<dbReference type="InterPro" id="IPR036097">
    <property type="entry name" value="HisK_dim/P_sf"/>
</dbReference>
<evidence type="ECO:0000256" key="5">
    <source>
        <dbReference type="ARBA" id="ARBA00022553"/>
    </source>
</evidence>
<sequence length="429" mass="47087">MAKDAAVWITLRRVFWAVAASLLIGAIIYAYFGSHILIGCAVVVAAAALSAGIGERQPPKTVVEVPAQNDLHVLPPLSREMLERLPDPLMLVNGGDRVFFANRAMRDVIGVGIERKHISAVLRNPSILEALARTSQTGEPGSVDFVVRVPIERNYQAFTARVSTEPSIIMLLMHDLTSIKRTEQMRVDFIANASHELRTPLAAVAGFIETLKGPARDDEEAREKFLDIMAVEAERMRRLIEDLLSLTRIELNEHVPPRGEVALEEVIRQASAALSPLAKADGISIVVEAAPDLPRISGERDELVQLFQNLIHNAIKYGRERGEVKIALKQQAATGRRGPEAFVIASVKDDGEGIPAEAIPRLTERFYRVDVKRSRERGGTGLGLAIVKHIVNRHNGKMQIESRVGEGSTFTITLPALKKQTDASVTELL</sequence>
<dbReference type="Pfam" id="PF02518">
    <property type="entry name" value="HATPase_c"/>
    <property type="match status" value="1"/>
</dbReference>
<proteinExistence type="predicted"/>
<name>A0A846N0J5_9PROT</name>
<evidence type="ECO:0000256" key="8">
    <source>
        <dbReference type="ARBA" id="ARBA00022777"/>
    </source>
</evidence>
<evidence type="ECO:0000256" key="3">
    <source>
        <dbReference type="ARBA" id="ARBA00012438"/>
    </source>
</evidence>
<dbReference type="InterPro" id="IPR004358">
    <property type="entry name" value="Sig_transdc_His_kin-like_C"/>
</dbReference>
<dbReference type="SMART" id="SM00387">
    <property type="entry name" value="HATPase_c"/>
    <property type="match status" value="1"/>
</dbReference>
<dbReference type="PANTHER" id="PTHR45453">
    <property type="entry name" value="PHOSPHATE REGULON SENSOR PROTEIN PHOR"/>
    <property type="match status" value="1"/>
</dbReference>
<keyword evidence="9" id="KW-0067">ATP-binding</keyword>
<dbReference type="FunFam" id="3.30.565.10:FF:000006">
    <property type="entry name" value="Sensor histidine kinase WalK"/>
    <property type="match status" value="1"/>
</dbReference>
<evidence type="ECO:0000256" key="9">
    <source>
        <dbReference type="ARBA" id="ARBA00022840"/>
    </source>
</evidence>
<dbReference type="SUPFAM" id="SSF47384">
    <property type="entry name" value="Homodimeric domain of signal transducing histidine kinase"/>
    <property type="match status" value="1"/>
</dbReference>
<keyword evidence="5" id="KW-0597">Phosphoprotein</keyword>
<keyword evidence="7" id="KW-0547">Nucleotide-binding</keyword>
<accession>A0A846N0J5</accession>
<dbReference type="EMBL" id="JAASRM010000001">
    <property type="protein sequence ID" value="NIK89019.1"/>
    <property type="molecule type" value="Genomic_DNA"/>
</dbReference>
<dbReference type="GO" id="GO:0000155">
    <property type="term" value="F:phosphorelay sensor kinase activity"/>
    <property type="evidence" value="ECO:0007669"/>
    <property type="project" value="InterPro"/>
</dbReference>
<dbReference type="SUPFAM" id="SSF55874">
    <property type="entry name" value="ATPase domain of HSP90 chaperone/DNA topoisomerase II/histidine kinase"/>
    <property type="match status" value="1"/>
</dbReference>
<dbReference type="RefSeq" id="WP_167083141.1">
    <property type="nucleotide sequence ID" value="NZ_BAAADC010000001.1"/>
</dbReference>
<dbReference type="CDD" id="cd00082">
    <property type="entry name" value="HisKA"/>
    <property type="match status" value="1"/>
</dbReference>
<organism evidence="14 15">
    <name type="scientific">Rhizomicrobium palustre</name>
    <dbReference type="NCBI Taxonomy" id="189966"/>
    <lineage>
        <taxon>Bacteria</taxon>
        <taxon>Pseudomonadati</taxon>
        <taxon>Pseudomonadota</taxon>
        <taxon>Alphaproteobacteria</taxon>
        <taxon>Micropepsales</taxon>
        <taxon>Micropepsaceae</taxon>
        <taxon>Rhizomicrobium</taxon>
    </lineage>
</organism>
<dbReference type="FunFam" id="1.10.287.130:FF:000008">
    <property type="entry name" value="Two-component sensor histidine kinase"/>
    <property type="match status" value="1"/>
</dbReference>
<keyword evidence="10" id="KW-0902">Two-component regulatory system</keyword>
<evidence type="ECO:0000256" key="2">
    <source>
        <dbReference type="ARBA" id="ARBA00004236"/>
    </source>
</evidence>
<evidence type="ECO:0000256" key="7">
    <source>
        <dbReference type="ARBA" id="ARBA00022741"/>
    </source>
</evidence>
<feature type="transmembrane region" description="Helical" evidence="12">
    <location>
        <begin position="12"/>
        <end position="30"/>
    </location>
</feature>
<comment type="catalytic activity">
    <reaction evidence="1">
        <text>ATP + protein L-histidine = ADP + protein N-phospho-L-histidine.</text>
        <dbReference type="EC" id="2.7.13.3"/>
    </reaction>
</comment>
<dbReference type="GO" id="GO:0005524">
    <property type="term" value="F:ATP binding"/>
    <property type="evidence" value="ECO:0007669"/>
    <property type="project" value="UniProtKB-KW"/>
</dbReference>
<keyword evidence="11 12" id="KW-0472">Membrane</keyword>
<dbReference type="PANTHER" id="PTHR45453:SF1">
    <property type="entry name" value="PHOSPHATE REGULON SENSOR PROTEIN PHOR"/>
    <property type="match status" value="1"/>
</dbReference>
<keyword evidence="12" id="KW-0812">Transmembrane</keyword>
<dbReference type="InterPro" id="IPR005467">
    <property type="entry name" value="His_kinase_dom"/>
</dbReference>
<evidence type="ECO:0000256" key="6">
    <source>
        <dbReference type="ARBA" id="ARBA00022679"/>
    </source>
</evidence>
<feature type="domain" description="Histidine kinase" evidence="13">
    <location>
        <begin position="192"/>
        <end position="418"/>
    </location>
</feature>
<dbReference type="GO" id="GO:0005886">
    <property type="term" value="C:plasma membrane"/>
    <property type="evidence" value="ECO:0007669"/>
    <property type="project" value="UniProtKB-SubCell"/>
</dbReference>
<dbReference type="InterPro" id="IPR003661">
    <property type="entry name" value="HisK_dim/P_dom"/>
</dbReference>
<reference evidence="14 15" key="1">
    <citation type="submission" date="2020-03" db="EMBL/GenBank/DDBJ databases">
        <title>Genomic Encyclopedia of Type Strains, Phase IV (KMG-IV): sequencing the most valuable type-strain genomes for metagenomic binning, comparative biology and taxonomic classification.</title>
        <authorList>
            <person name="Goeker M."/>
        </authorList>
    </citation>
    <scope>NUCLEOTIDE SEQUENCE [LARGE SCALE GENOMIC DNA]</scope>
    <source>
        <strain evidence="14 15">DSM 19867</strain>
    </source>
</reference>
<dbReference type="AlphaFoldDB" id="A0A846N0J5"/>
<evidence type="ECO:0000256" key="11">
    <source>
        <dbReference type="ARBA" id="ARBA00023136"/>
    </source>
</evidence>
<comment type="caution">
    <text evidence="14">The sequence shown here is derived from an EMBL/GenBank/DDBJ whole genome shotgun (WGS) entry which is preliminary data.</text>
</comment>
<keyword evidence="15" id="KW-1185">Reference proteome</keyword>
<evidence type="ECO:0000256" key="12">
    <source>
        <dbReference type="SAM" id="Phobius"/>
    </source>
</evidence>
<comment type="subcellular location">
    <subcellularLocation>
        <location evidence="2">Cell membrane</location>
    </subcellularLocation>
</comment>